<evidence type="ECO:0000256" key="6">
    <source>
        <dbReference type="ARBA" id="ARBA00044504"/>
    </source>
</evidence>
<dbReference type="GO" id="GO:0016020">
    <property type="term" value="C:membrane"/>
    <property type="evidence" value="ECO:0007669"/>
    <property type="project" value="UniProtKB-SubCell"/>
</dbReference>
<dbReference type="GO" id="GO:0022857">
    <property type="term" value="F:transmembrane transporter activity"/>
    <property type="evidence" value="ECO:0007669"/>
    <property type="project" value="InterPro"/>
</dbReference>
<evidence type="ECO:0000256" key="3">
    <source>
        <dbReference type="ARBA" id="ARBA00022692"/>
    </source>
</evidence>
<name>A0A8S0SPM4_OLEEU</name>
<dbReference type="Proteomes" id="UP000594638">
    <property type="component" value="Unassembled WGS sequence"/>
</dbReference>
<evidence type="ECO:0000256" key="4">
    <source>
        <dbReference type="ARBA" id="ARBA00022989"/>
    </source>
</evidence>
<sequence length="141" mass="15718">MASEGSVQFLALAYVTDNVPESKRGAAFGIMSGIASSSFVIGNFSARFISTSATFQVSAAMGMISLVYMLVFLPESMMNESRRSKEKENECLLEKAPTKKWHPFQTLPSLSDTLFLLRYSKMYSWRHYDIGTCSNSKNKAN</sequence>
<evidence type="ECO:0000256" key="5">
    <source>
        <dbReference type="ARBA" id="ARBA00023136"/>
    </source>
</evidence>
<dbReference type="SUPFAM" id="SSF103473">
    <property type="entry name" value="MFS general substrate transporter"/>
    <property type="match status" value="1"/>
</dbReference>
<comment type="similarity">
    <text evidence="6">Belongs to the major facilitator superfamily. Phosphate:H(+) symporter (TC 2.A.1.9) family.</text>
</comment>
<evidence type="ECO:0000256" key="7">
    <source>
        <dbReference type="SAM" id="Phobius"/>
    </source>
</evidence>
<dbReference type="Pfam" id="PF07690">
    <property type="entry name" value="MFS_1"/>
    <property type="match status" value="1"/>
</dbReference>
<dbReference type="OrthoDB" id="888453at2759"/>
<gene>
    <name evidence="8" type="ORF">OLEA9_A080361</name>
</gene>
<dbReference type="Gramene" id="OE9A080361T1">
    <property type="protein sequence ID" value="OE9A080361C1"/>
    <property type="gene ID" value="OE9A080361"/>
</dbReference>
<proteinExistence type="inferred from homology"/>
<dbReference type="EMBL" id="CACTIH010005477">
    <property type="protein sequence ID" value="CAA2994620.1"/>
    <property type="molecule type" value="Genomic_DNA"/>
</dbReference>
<organism evidence="8 9">
    <name type="scientific">Olea europaea subsp. europaea</name>
    <dbReference type="NCBI Taxonomy" id="158383"/>
    <lineage>
        <taxon>Eukaryota</taxon>
        <taxon>Viridiplantae</taxon>
        <taxon>Streptophyta</taxon>
        <taxon>Embryophyta</taxon>
        <taxon>Tracheophyta</taxon>
        <taxon>Spermatophyta</taxon>
        <taxon>Magnoliopsida</taxon>
        <taxon>eudicotyledons</taxon>
        <taxon>Gunneridae</taxon>
        <taxon>Pentapetalae</taxon>
        <taxon>asterids</taxon>
        <taxon>lamiids</taxon>
        <taxon>Lamiales</taxon>
        <taxon>Oleaceae</taxon>
        <taxon>Oleeae</taxon>
        <taxon>Olea</taxon>
    </lineage>
</organism>
<keyword evidence="2" id="KW-0813">Transport</keyword>
<dbReference type="InterPro" id="IPR036259">
    <property type="entry name" value="MFS_trans_sf"/>
</dbReference>
<keyword evidence="9" id="KW-1185">Reference proteome</keyword>
<comment type="caution">
    <text evidence="8">The sequence shown here is derived from an EMBL/GenBank/DDBJ whole genome shotgun (WGS) entry which is preliminary data.</text>
</comment>
<protein>
    <submittedName>
        <fullName evidence="8">Hippocampus abundant transcript 1</fullName>
    </submittedName>
</protein>
<dbReference type="PANTHER" id="PTHR23504:SF1">
    <property type="entry name" value="GH21943P-RELATED"/>
    <property type="match status" value="1"/>
</dbReference>
<keyword evidence="4 7" id="KW-1133">Transmembrane helix</keyword>
<evidence type="ECO:0000256" key="2">
    <source>
        <dbReference type="ARBA" id="ARBA00022448"/>
    </source>
</evidence>
<feature type="transmembrane region" description="Helical" evidence="7">
    <location>
        <begin position="55"/>
        <end position="73"/>
    </location>
</feature>
<keyword evidence="3 7" id="KW-0812">Transmembrane</keyword>
<keyword evidence="5 7" id="KW-0472">Membrane</keyword>
<dbReference type="Gene3D" id="1.20.1250.20">
    <property type="entry name" value="MFS general substrate transporter like domains"/>
    <property type="match status" value="1"/>
</dbReference>
<evidence type="ECO:0000256" key="1">
    <source>
        <dbReference type="ARBA" id="ARBA00004141"/>
    </source>
</evidence>
<dbReference type="InterPro" id="IPR011701">
    <property type="entry name" value="MFS"/>
</dbReference>
<reference evidence="8 9" key="1">
    <citation type="submission" date="2019-12" db="EMBL/GenBank/DDBJ databases">
        <authorList>
            <person name="Alioto T."/>
            <person name="Alioto T."/>
            <person name="Gomez Garrido J."/>
        </authorList>
    </citation>
    <scope>NUCLEOTIDE SEQUENCE [LARGE SCALE GENOMIC DNA]</scope>
</reference>
<dbReference type="AlphaFoldDB" id="A0A8S0SPM4"/>
<dbReference type="PANTHER" id="PTHR23504">
    <property type="entry name" value="MAJOR FACILITATOR SUPERFAMILY DOMAIN-CONTAINING PROTEIN 10"/>
    <property type="match status" value="1"/>
</dbReference>
<accession>A0A8S0SPM4</accession>
<evidence type="ECO:0000313" key="8">
    <source>
        <dbReference type="EMBL" id="CAA2994620.1"/>
    </source>
</evidence>
<comment type="subcellular location">
    <subcellularLocation>
        <location evidence="1">Membrane</location>
        <topology evidence="1">Multi-pass membrane protein</topology>
    </subcellularLocation>
</comment>
<evidence type="ECO:0000313" key="9">
    <source>
        <dbReference type="Proteomes" id="UP000594638"/>
    </source>
</evidence>